<accession>A0A0L9UE79</accession>
<dbReference type="Proteomes" id="UP000053144">
    <property type="component" value="Chromosome 4"/>
</dbReference>
<evidence type="ECO:0000256" key="1">
    <source>
        <dbReference type="SAM" id="MobiDB-lite"/>
    </source>
</evidence>
<proteinExistence type="predicted"/>
<evidence type="ECO:0000313" key="2">
    <source>
        <dbReference type="EMBL" id="KOM41001.1"/>
    </source>
</evidence>
<dbReference type="AlphaFoldDB" id="A0A0L9UE79"/>
<evidence type="ECO:0000313" key="3">
    <source>
        <dbReference type="Proteomes" id="UP000053144"/>
    </source>
</evidence>
<name>A0A0L9UE79_PHAAN</name>
<organism evidence="2 3">
    <name type="scientific">Phaseolus angularis</name>
    <name type="common">Azuki bean</name>
    <name type="synonym">Vigna angularis</name>
    <dbReference type="NCBI Taxonomy" id="3914"/>
    <lineage>
        <taxon>Eukaryota</taxon>
        <taxon>Viridiplantae</taxon>
        <taxon>Streptophyta</taxon>
        <taxon>Embryophyta</taxon>
        <taxon>Tracheophyta</taxon>
        <taxon>Spermatophyta</taxon>
        <taxon>Magnoliopsida</taxon>
        <taxon>eudicotyledons</taxon>
        <taxon>Gunneridae</taxon>
        <taxon>Pentapetalae</taxon>
        <taxon>rosids</taxon>
        <taxon>fabids</taxon>
        <taxon>Fabales</taxon>
        <taxon>Fabaceae</taxon>
        <taxon>Papilionoideae</taxon>
        <taxon>50 kb inversion clade</taxon>
        <taxon>NPAAA clade</taxon>
        <taxon>indigoferoid/millettioid clade</taxon>
        <taxon>Phaseoleae</taxon>
        <taxon>Vigna</taxon>
    </lineage>
</organism>
<protein>
    <submittedName>
        <fullName evidence="2">Uncharacterized protein</fullName>
    </submittedName>
</protein>
<feature type="compositionally biased region" description="Acidic residues" evidence="1">
    <location>
        <begin position="56"/>
        <end position="82"/>
    </location>
</feature>
<dbReference type="Gramene" id="KOM41001">
    <property type="protein sequence ID" value="KOM41001"/>
    <property type="gene ID" value="LR48_Vigan04g119900"/>
</dbReference>
<dbReference type="EMBL" id="CM003374">
    <property type="protein sequence ID" value="KOM41001.1"/>
    <property type="molecule type" value="Genomic_DNA"/>
</dbReference>
<sequence length="82" mass="8976">MWVKIRGEVTLRAPVLPSAMIGRVLGNMSNTSSLSKIAWPEEQAQASRAGVVEAPTMEEDDDDDDFEDAEEGEEEDSDDSMS</sequence>
<feature type="region of interest" description="Disordered" evidence="1">
    <location>
        <begin position="39"/>
        <end position="82"/>
    </location>
</feature>
<reference evidence="3" key="1">
    <citation type="journal article" date="2015" name="Proc. Natl. Acad. Sci. U.S.A.">
        <title>Genome sequencing of adzuki bean (Vigna angularis) provides insight into high starch and low fat accumulation and domestication.</title>
        <authorList>
            <person name="Yang K."/>
            <person name="Tian Z."/>
            <person name="Chen C."/>
            <person name="Luo L."/>
            <person name="Zhao B."/>
            <person name="Wang Z."/>
            <person name="Yu L."/>
            <person name="Li Y."/>
            <person name="Sun Y."/>
            <person name="Li W."/>
            <person name="Chen Y."/>
            <person name="Li Y."/>
            <person name="Zhang Y."/>
            <person name="Ai D."/>
            <person name="Zhao J."/>
            <person name="Shang C."/>
            <person name="Ma Y."/>
            <person name="Wu B."/>
            <person name="Wang M."/>
            <person name="Gao L."/>
            <person name="Sun D."/>
            <person name="Zhang P."/>
            <person name="Guo F."/>
            <person name="Wang W."/>
            <person name="Li Y."/>
            <person name="Wang J."/>
            <person name="Varshney R.K."/>
            <person name="Wang J."/>
            <person name="Ling H.Q."/>
            <person name="Wan P."/>
        </authorList>
    </citation>
    <scope>NUCLEOTIDE SEQUENCE</scope>
    <source>
        <strain evidence="3">cv. Jingnong 6</strain>
    </source>
</reference>
<gene>
    <name evidence="2" type="ORF">LR48_Vigan04g119900</name>
</gene>